<dbReference type="Gene3D" id="3.90.320.10">
    <property type="match status" value="1"/>
</dbReference>
<organism evidence="2">
    <name type="scientific">marine metagenome</name>
    <dbReference type="NCBI Taxonomy" id="408172"/>
    <lineage>
        <taxon>unclassified sequences</taxon>
        <taxon>metagenomes</taxon>
        <taxon>ecological metagenomes</taxon>
    </lineage>
</organism>
<evidence type="ECO:0000259" key="1">
    <source>
        <dbReference type="Pfam" id="PF12705"/>
    </source>
</evidence>
<reference evidence="2" key="1">
    <citation type="submission" date="2018-05" db="EMBL/GenBank/DDBJ databases">
        <authorList>
            <person name="Lanie J.A."/>
            <person name="Ng W.-L."/>
            <person name="Kazmierczak K.M."/>
            <person name="Andrzejewski T.M."/>
            <person name="Davidsen T.M."/>
            <person name="Wayne K.J."/>
            <person name="Tettelin H."/>
            <person name="Glass J.I."/>
            <person name="Rusch D."/>
            <person name="Podicherti R."/>
            <person name="Tsui H.-C.T."/>
            <person name="Winkler M.E."/>
        </authorList>
    </citation>
    <scope>NUCLEOTIDE SEQUENCE</scope>
</reference>
<dbReference type="Pfam" id="PF12705">
    <property type="entry name" value="PDDEXK_1"/>
    <property type="match status" value="1"/>
</dbReference>
<dbReference type="InterPro" id="IPR011604">
    <property type="entry name" value="PDDEXK-like_dom_sf"/>
</dbReference>
<gene>
    <name evidence="2" type="ORF">METZ01_LOCUS365976</name>
</gene>
<dbReference type="EMBL" id="UINC01131422">
    <property type="protein sequence ID" value="SVD13122.1"/>
    <property type="molecule type" value="Genomic_DNA"/>
</dbReference>
<protein>
    <recommendedName>
        <fullName evidence="1">PD-(D/E)XK endonuclease-like domain-containing protein</fullName>
    </recommendedName>
</protein>
<evidence type="ECO:0000313" key="2">
    <source>
        <dbReference type="EMBL" id="SVD13122.1"/>
    </source>
</evidence>
<dbReference type="AlphaFoldDB" id="A0A382SU76"/>
<feature type="domain" description="PD-(D/E)XK endonuclease-like" evidence="1">
    <location>
        <begin position="22"/>
        <end position="276"/>
    </location>
</feature>
<feature type="non-terminal residue" evidence="2">
    <location>
        <position position="1"/>
    </location>
</feature>
<proteinExistence type="predicted"/>
<name>A0A382SU76_9ZZZZ</name>
<dbReference type="InterPro" id="IPR038726">
    <property type="entry name" value="PDDEXK_AddAB-type"/>
</dbReference>
<accession>A0A382SU76</accession>
<sequence>YIDDYKAPKIQELTIKKGVKTLQNQMSCAFRGFAARLNIDDFEAPHIGLSRLQQGNLIHKILETFFNEIKSGASLLKLTELELDNLIEKHTESATLNLPKSNFKLNEKIRLVKIIRQHIDLEKQRSDFEVIKTESTSEVDINGLKFSTRIDRMDRLANGDSLIIDYKTGKDVKVSQMTGDPIDQAQLPIYAVTNSVDGVAFATINSNDCQFKAVTKNKSELPLTKQAINRMPEWDKQINEWTSILNSASEQFQNGIASVLPVKNACDYCDYDLLCRVKKSSNN</sequence>